<dbReference type="EMBL" id="JAZGQO010000014">
    <property type="protein sequence ID" value="KAK6169984.1"/>
    <property type="molecule type" value="Genomic_DNA"/>
</dbReference>
<feature type="signal peptide" evidence="2">
    <location>
        <begin position="1"/>
        <end position="18"/>
    </location>
</feature>
<proteinExistence type="predicted"/>
<feature type="chain" id="PRO_5042882467" description="Sialate O-acetylesterase domain-containing protein" evidence="2">
    <location>
        <begin position="19"/>
        <end position="526"/>
    </location>
</feature>
<keyword evidence="5" id="KW-1185">Reference proteome</keyword>
<dbReference type="Proteomes" id="UP001347796">
    <property type="component" value="Unassembled WGS sequence"/>
</dbReference>
<dbReference type="InterPro" id="IPR039329">
    <property type="entry name" value="SIAE"/>
</dbReference>
<evidence type="ECO:0000256" key="1">
    <source>
        <dbReference type="ARBA" id="ARBA00022801"/>
    </source>
</evidence>
<evidence type="ECO:0000256" key="2">
    <source>
        <dbReference type="SAM" id="SignalP"/>
    </source>
</evidence>
<dbReference type="InterPro" id="IPR036514">
    <property type="entry name" value="SGNH_hydro_sf"/>
</dbReference>
<organism evidence="4 5">
    <name type="scientific">Patella caerulea</name>
    <name type="common">Rayed Mediterranean limpet</name>
    <dbReference type="NCBI Taxonomy" id="87958"/>
    <lineage>
        <taxon>Eukaryota</taxon>
        <taxon>Metazoa</taxon>
        <taxon>Spiralia</taxon>
        <taxon>Lophotrochozoa</taxon>
        <taxon>Mollusca</taxon>
        <taxon>Gastropoda</taxon>
        <taxon>Patellogastropoda</taxon>
        <taxon>Patelloidea</taxon>
        <taxon>Patellidae</taxon>
        <taxon>Patella</taxon>
    </lineage>
</organism>
<evidence type="ECO:0000259" key="3">
    <source>
        <dbReference type="Pfam" id="PF03629"/>
    </source>
</evidence>
<dbReference type="GO" id="GO:0005975">
    <property type="term" value="P:carbohydrate metabolic process"/>
    <property type="evidence" value="ECO:0007669"/>
    <property type="project" value="TreeGrafter"/>
</dbReference>
<feature type="domain" description="Sialate O-acetylesterase" evidence="3">
    <location>
        <begin position="124"/>
        <end position="308"/>
    </location>
</feature>
<evidence type="ECO:0000313" key="4">
    <source>
        <dbReference type="EMBL" id="KAK6169984.1"/>
    </source>
</evidence>
<dbReference type="InterPro" id="IPR005181">
    <property type="entry name" value="SASA"/>
</dbReference>
<dbReference type="PANTHER" id="PTHR22901">
    <property type="entry name" value="SIALATE O-ACETYLESTERASE"/>
    <property type="match status" value="1"/>
</dbReference>
<dbReference type="PANTHER" id="PTHR22901:SF0">
    <property type="entry name" value="SIALATE O-ACETYLESTERASE"/>
    <property type="match status" value="1"/>
</dbReference>
<reference evidence="4 5" key="1">
    <citation type="submission" date="2024-01" db="EMBL/GenBank/DDBJ databases">
        <title>The genome of the rayed Mediterranean limpet Patella caerulea (Linnaeus, 1758).</title>
        <authorList>
            <person name="Anh-Thu Weber A."/>
            <person name="Halstead-Nussloch G."/>
        </authorList>
    </citation>
    <scope>NUCLEOTIDE SEQUENCE [LARGE SCALE GENOMIC DNA]</scope>
    <source>
        <strain evidence="4">AATW-2023a</strain>
        <tissue evidence="4">Whole specimen</tissue>
    </source>
</reference>
<accession>A0AAN8J7D3</accession>
<keyword evidence="2" id="KW-0732">Signal</keyword>
<dbReference type="Pfam" id="PF03629">
    <property type="entry name" value="SASA"/>
    <property type="match status" value="1"/>
</dbReference>
<protein>
    <recommendedName>
        <fullName evidence="3">Sialate O-acetylesterase domain-containing protein</fullName>
    </recommendedName>
</protein>
<dbReference type="GO" id="GO:0001681">
    <property type="term" value="F:sialate O-acetylesterase activity"/>
    <property type="evidence" value="ECO:0007669"/>
    <property type="project" value="InterPro"/>
</dbReference>
<comment type="caution">
    <text evidence="4">The sequence shown here is derived from an EMBL/GenBank/DDBJ whole genome shotgun (WGS) entry which is preliminary data.</text>
</comment>
<gene>
    <name evidence="4" type="ORF">SNE40_018486</name>
</gene>
<dbReference type="Gene3D" id="3.40.50.1110">
    <property type="entry name" value="SGNH hydrolase"/>
    <property type="match status" value="1"/>
</dbReference>
<dbReference type="SUPFAM" id="SSF52266">
    <property type="entry name" value="SGNH hydrolase"/>
    <property type="match status" value="1"/>
</dbReference>
<name>A0AAN8J7D3_PATCE</name>
<keyword evidence="1" id="KW-0378">Hydrolase</keyword>
<sequence>MKILTVCVIFPLFTCIKAFSDTKKANGTLSLPSYFDDHMVLQKAPAYASIWGYSTIDDDVIVVSLLDMGGKVVRFTATVVYMGPENKAVWKVFLEAVKAGGPYSVVIESDHGSTLTINDVMFGDVWVCSGQSNMQFTLPMAFNGSKEVAESAEYPNIRLFTASLKTADTPQYDFISVEETWSVASPSNVGNGNWTYFSAVCWLYGKYLYQKLNYPIGLVASDWGGTAIEVWSSPDALKKCQIKDSTTTKPDLNGAPTAHSVLWNAMIHPFLNYTIYGTIWYQGESNSGNPLGYNCSFPAMIDDWRLKFSESNPQTSGSFPFGFVQLAPRLNDSSISTGYPDIRWSQTAGYGTVPNPRMKDVFMAVAMDLPDFTSPFHSVHPRDKETVASRLTLSGLVVAYGEVEKFQGPYPSDVKFSPENKQLTITYDMGLTNIEVRSANGFEFCCSSSQDKAVCDQPSLNSWFPVTTLTSTPTTITLDVPASCTNQHILMIRYAWRESPCPYKQCAVYSVVNELPGPPFKISLIV</sequence>
<dbReference type="AlphaFoldDB" id="A0AAN8J7D3"/>
<evidence type="ECO:0000313" key="5">
    <source>
        <dbReference type="Proteomes" id="UP001347796"/>
    </source>
</evidence>